<dbReference type="Proteomes" id="UP000054279">
    <property type="component" value="Unassembled WGS sequence"/>
</dbReference>
<feature type="transmembrane region" description="Helical" evidence="1">
    <location>
        <begin position="545"/>
        <end position="564"/>
    </location>
</feature>
<comment type="similarity">
    <text evidence="1">Belongs to the PIGG/PIGN/PIGO family. PIGN subfamily.</text>
</comment>
<gene>
    <name evidence="3" type="ORF">M422DRAFT_264143</name>
</gene>
<dbReference type="InterPro" id="IPR036396">
    <property type="entry name" value="Cyt_P450_sf"/>
</dbReference>
<dbReference type="AlphaFoldDB" id="A0A0C9UX36"/>
<accession>A0A0C9UX36</accession>
<feature type="transmembrane region" description="Helical" evidence="1">
    <location>
        <begin position="512"/>
        <end position="538"/>
    </location>
</feature>
<keyword evidence="1" id="KW-0812">Transmembrane</keyword>
<name>A0A0C9UX36_SPHS4</name>
<evidence type="ECO:0000259" key="2">
    <source>
        <dbReference type="Pfam" id="PF04987"/>
    </source>
</evidence>
<keyword evidence="1" id="KW-0337">GPI-anchor biosynthesis</keyword>
<keyword evidence="1" id="KW-1133">Transmembrane helix</keyword>
<dbReference type="GO" id="GO:0005789">
    <property type="term" value="C:endoplasmic reticulum membrane"/>
    <property type="evidence" value="ECO:0007669"/>
    <property type="project" value="UniProtKB-SubCell"/>
</dbReference>
<feature type="transmembrane region" description="Helical" evidence="1">
    <location>
        <begin position="381"/>
        <end position="399"/>
    </location>
</feature>
<dbReference type="PANTHER" id="PTHR12250:SF0">
    <property type="entry name" value="GPI ETHANOLAMINE PHOSPHATE TRANSFERASE 1"/>
    <property type="match status" value="1"/>
</dbReference>
<feature type="domain" description="GPI ethanolamine phosphate transferase 1 C-terminal" evidence="2">
    <location>
        <begin position="125"/>
        <end position="570"/>
    </location>
</feature>
<keyword evidence="1" id="KW-0472">Membrane</keyword>
<dbReference type="GO" id="GO:0020037">
    <property type="term" value="F:heme binding"/>
    <property type="evidence" value="ECO:0007669"/>
    <property type="project" value="InterPro"/>
</dbReference>
<comment type="pathway">
    <text evidence="1">Glycolipid biosynthesis; glycosylphosphatidylinositol-anchor biosynthesis.</text>
</comment>
<dbReference type="EC" id="2.-.-.-" evidence="1"/>
<dbReference type="HOGENOM" id="CLU_311720_0_0_1"/>
<dbReference type="GO" id="GO:0004497">
    <property type="term" value="F:monooxygenase activity"/>
    <property type="evidence" value="ECO:0007669"/>
    <property type="project" value="InterPro"/>
</dbReference>
<comment type="subcellular location">
    <subcellularLocation>
        <location evidence="1">Endoplasmic reticulum membrane</location>
        <topology evidence="1">Multi-pass membrane protein</topology>
    </subcellularLocation>
</comment>
<evidence type="ECO:0000256" key="1">
    <source>
        <dbReference type="RuleBase" id="RU367138"/>
    </source>
</evidence>
<dbReference type="EMBL" id="KN837207">
    <property type="protein sequence ID" value="KIJ33852.1"/>
    <property type="molecule type" value="Genomic_DNA"/>
</dbReference>
<dbReference type="PANTHER" id="PTHR12250">
    <property type="entry name" value="PHOSPHATIDYLINOSITOL GLYCAN, CLASS N"/>
    <property type="match status" value="1"/>
</dbReference>
<keyword evidence="4" id="KW-1185">Reference proteome</keyword>
<feature type="transmembrane region" description="Helical" evidence="1">
    <location>
        <begin position="318"/>
        <end position="342"/>
    </location>
</feature>
<feature type="transmembrane region" description="Helical" evidence="1">
    <location>
        <begin position="287"/>
        <end position="306"/>
    </location>
</feature>
<feature type="transmembrane region" description="Helical" evidence="1">
    <location>
        <begin position="176"/>
        <end position="195"/>
    </location>
</feature>
<dbReference type="SUPFAM" id="SSF48264">
    <property type="entry name" value="Cytochrome P450"/>
    <property type="match status" value="1"/>
</dbReference>
<dbReference type="UniPathway" id="UPA00196"/>
<proteinExistence type="inferred from homology"/>
<dbReference type="InterPro" id="IPR001128">
    <property type="entry name" value="Cyt_P450"/>
</dbReference>
<dbReference type="OrthoDB" id="2748310at2759"/>
<dbReference type="GO" id="GO:0016705">
    <property type="term" value="F:oxidoreductase activity, acting on paired donors, with incorporation or reduction of molecular oxygen"/>
    <property type="evidence" value="ECO:0007669"/>
    <property type="project" value="InterPro"/>
</dbReference>
<comment type="function">
    <text evidence="1">Ethanolamine phosphate transferase involved in glycosylphosphatidylinositol-anchor biosynthesis. Transfers ethanolamine phosphate to the first alpha-1,4-linked mannose of the glycosylphosphatidylinositol precursor of GPI-anchor.</text>
</comment>
<feature type="transmembrane region" description="Helical" evidence="1">
    <location>
        <begin position="473"/>
        <end position="492"/>
    </location>
</feature>
<keyword evidence="1" id="KW-0256">Endoplasmic reticulum</keyword>
<dbReference type="GO" id="GO:0051377">
    <property type="term" value="F:mannose-ethanolamine phosphotransferase activity"/>
    <property type="evidence" value="ECO:0007669"/>
    <property type="project" value="UniProtKB-UniRule"/>
</dbReference>
<feature type="transmembrane region" description="Helical" evidence="1">
    <location>
        <begin position="137"/>
        <end position="156"/>
    </location>
</feature>
<dbReference type="GO" id="GO:0006506">
    <property type="term" value="P:GPI anchor biosynthetic process"/>
    <property type="evidence" value="ECO:0007669"/>
    <property type="project" value="UniProtKB-UniPathway"/>
</dbReference>
<dbReference type="GO" id="GO:0005506">
    <property type="term" value="F:iron ion binding"/>
    <property type="evidence" value="ECO:0007669"/>
    <property type="project" value="InterPro"/>
</dbReference>
<keyword evidence="1" id="KW-0808">Transferase</keyword>
<feature type="transmembrane region" description="Helical" evidence="1">
    <location>
        <begin position="257"/>
        <end position="275"/>
    </location>
</feature>
<dbReference type="Gene3D" id="1.10.630.10">
    <property type="entry name" value="Cytochrome P450"/>
    <property type="match status" value="1"/>
</dbReference>
<dbReference type="Pfam" id="PF04987">
    <property type="entry name" value="PigN"/>
    <property type="match status" value="1"/>
</dbReference>
<sequence>MAWDLPLESHDVSQADIAPFMSTLLGRPVPVNSVGVLPANYLSGGEERKARTMVVNAKTILEQYRVKHAIKKEHILRYQPFSDLSHDEGSSPGSAELQELKILLSKGEWKQAQEKSTRLIAKVLEGLRYLQTYDRTLLGFIVTLGYIGWSLYSGLFVIQRFGSTASKPSVSEQLNAFPLVSFLSIFSIAAALLAMRHSPLTYYAYVAFPIWFWISATKSLWKLKTVDLGNPFSWLAGGIAVIASLLAMVAGYTHRSIWSIGFLVIGLFWPIMTALGPTYRKQDIGLWTAWTVSCLCTAIFPVLSVQKTEDIRAMSPHYVYNSMLGGAAMIATGLVGTMIQGGIVLQRFTIQVILIILSMIVTASSIQSLQAKQGLPLQNQIAGWLCFLIAPCVPFISQRSTAPPLLRLLDLFLALGPCFIILSISVEGLFYVAFSISLALWVEVESRVNDSTVRQTKKTGVSSSRLSRDSIRIALFFLFFVQVAFFGTGNVASMSSFYLEPVYRLVPIFNPFLMASLLTFKIVAPYVILSAAFAALTAHLGLPPFSLFLIAMSVTDGMTLAFFYNVTDTGRILDFVTRCEVIRNHIKTSNLPGPASASFLFGDSKRTSNVDDGAALFLQWQKEYEIVHRIHGPLNTRRIVLLDLKAYNIPPSGIKMLSMFVGDNSILALSRHAHKNMGKVLNTVFIAAAIKTYLPAFIEASYKPQTRWDNILQSLGTDGMLINVVESIEDFSLDVISSSVFTHDLGALEGRKSLIADTLRDLGNFQVTSQRFHSILLLLSTRNGLISKFSESMDKIVEAVLSRIHTEDTLEKSAMVIFLKTYGAALSPKDLKVQMKSLLFAGNETTAVSLKDKQKLLREELQKPSGNPAFNDFTKDIPYLDAVLREVLRLHAPATITRETYGILPLENTVKLKNGSSTDRIFVGRGSTLIIPIPALNTSARF</sequence>
<feature type="transmembrane region" description="Helical" evidence="1">
    <location>
        <begin position="232"/>
        <end position="250"/>
    </location>
</feature>
<feature type="transmembrane region" description="Helical" evidence="1">
    <location>
        <begin position="202"/>
        <end position="220"/>
    </location>
</feature>
<dbReference type="Pfam" id="PF00067">
    <property type="entry name" value="p450"/>
    <property type="match status" value="1"/>
</dbReference>
<feature type="transmembrane region" description="Helical" evidence="1">
    <location>
        <begin position="411"/>
        <end position="442"/>
    </location>
</feature>
<evidence type="ECO:0000313" key="3">
    <source>
        <dbReference type="EMBL" id="KIJ33852.1"/>
    </source>
</evidence>
<feature type="transmembrane region" description="Helical" evidence="1">
    <location>
        <begin position="348"/>
        <end position="369"/>
    </location>
</feature>
<dbReference type="InterPro" id="IPR017852">
    <property type="entry name" value="GPI_EtnP_transferase_1_C"/>
</dbReference>
<evidence type="ECO:0000313" key="4">
    <source>
        <dbReference type="Proteomes" id="UP000054279"/>
    </source>
</evidence>
<dbReference type="InterPro" id="IPR007070">
    <property type="entry name" value="GPI_EtnP_transferase_1"/>
</dbReference>
<organism evidence="3 4">
    <name type="scientific">Sphaerobolus stellatus (strain SS14)</name>
    <dbReference type="NCBI Taxonomy" id="990650"/>
    <lineage>
        <taxon>Eukaryota</taxon>
        <taxon>Fungi</taxon>
        <taxon>Dikarya</taxon>
        <taxon>Basidiomycota</taxon>
        <taxon>Agaricomycotina</taxon>
        <taxon>Agaricomycetes</taxon>
        <taxon>Phallomycetidae</taxon>
        <taxon>Geastrales</taxon>
        <taxon>Sphaerobolaceae</taxon>
        <taxon>Sphaerobolus</taxon>
    </lineage>
</organism>
<protein>
    <recommendedName>
        <fullName evidence="1">GPI ethanolamine phosphate transferase 1</fullName>
        <ecNumber evidence="1">2.-.-.-</ecNumber>
    </recommendedName>
</protein>
<reference evidence="3 4" key="1">
    <citation type="submission" date="2014-06" db="EMBL/GenBank/DDBJ databases">
        <title>Evolutionary Origins and Diversification of the Mycorrhizal Mutualists.</title>
        <authorList>
            <consortium name="DOE Joint Genome Institute"/>
            <consortium name="Mycorrhizal Genomics Consortium"/>
            <person name="Kohler A."/>
            <person name="Kuo A."/>
            <person name="Nagy L.G."/>
            <person name="Floudas D."/>
            <person name="Copeland A."/>
            <person name="Barry K.W."/>
            <person name="Cichocki N."/>
            <person name="Veneault-Fourrey C."/>
            <person name="LaButti K."/>
            <person name="Lindquist E.A."/>
            <person name="Lipzen A."/>
            <person name="Lundell T."/>
            <person name="Morin E."/>
            <person name="Murat C."/>
            <person name="Riley R."/>
            <person name="Ohm R."/>
            <person name="Sun H."/>
            <person name="Tunlid A."/>
            <person name="Henrissat B."/>
            <person name="Grigoriev I.V."/>
            <person name="Hibbett D.S."/>
            <person name="Martin F."/>
        </authorList>
    </citation>
    <scope>NUCLEOTIDE SEQUENCE [LARGE SCALE GENOMIC DNA]</scope>
    <source>
        <strain evidence="3 4">SS14</strain>
    </source>
</reference>